<proteinExistence type="predicted"/>
<dbReference type="AlphaFoldDB" id="A0AAV7NPC3"/>
<comment type="caution">
    <text evidence="1">The sequence shown here is derived from an EMBL/GenBank/DDBJ whole genome shotgun (WGS) entry which is preliminary data.</text>
</comment>
<keyword evidence="2" id="KW-1185">Reference proteome</keyword>
<organism evidence="1 2">
    <name type="scientific">Pleurodeles waltl</name>
    <name type="common">Iberian ribbed newt</name>
    <dbReference type="NCBI Taxonomy" id="8319"/>
    <lineage>
        <taxon>Eukaryota</taxon>
        <taxon>Metazoa</taxon>
        <taxon>Chordata</taxon>
        <taxon>Craniata</taxon>
        <taxon>Vertebrata</taxon>
        <taxon>Euteleostomi</taxon>
        <taxon>Amphibia</taxon>
        <taxon>Batrachia</taxon>
        <taxon>Caudata</taxon>
        <taxon>Salamandroidea</taxon>
        <taxon>Salamandridae</taxon>
        <taxon>Pleurodelinae</taxon>
        <taxon>Pleurodeles</taxon>
    </lineage>
</organism>
<reference evidence="1" key="1">
    <citation type="journal article" date="2022" name="bioRxiv">
        <title>Sequencing and chromosome-scale assembly of the giantPleurodeles waltlgenome.</title>
        <authorList>
            <person name="Brown T."/>
            <person name="Elewa A."/>
            <person name="Iarovenko S."/>
            <person name="Subramanian E."/>
            <person name="Araus A.J."/>
            <person name="Petzold A."/>
            <person name="Susuki M."/>
            <person name="Suzuki K.-i.T."/>
            <person name="Hayashi T."/>
            <person name="Toyoda A."/>
            <person name="Oliveira C."/>
            <person name="Osipova E."/>
            <person name="Leigh N.D."/>
            <person name="Simon A."/>
            <person name="Yun M.H."/>
        </authorList>
    </citation>
    <scope>NUCLEOTIDE SEQUENCE</scope>
    <source>
        <strain evidence="1">20211129_DDA</strain>
        <tissue evidence="1">Liver</tissue>
    </source>
</reference>
<evidence type="ECO:0000313" key="2">
    <source>
        <dbReference type="Proteomes" id="UP001066276"/>
    </source>
</evidence>
<protein>
    <submittedName>
        <fullName evidence="1">Uncharacterized protein</fullName>
    </submittedName>
</protein>
<dbReference type="EMBL" id="JANPWB010000012">
    <property type="protein sequence ID" value="KAJ1114620.1"/>
    <property type="molecule type" value="Genomic_DNA"/>
</dbReference>
<name>A0AAV7NPC3_PLEWA</name>
<gene>
    <name evidence="1" type="ORF">NDU88_002855</name>
</gene>
<dbReference type="Proteomes" id="UP001066276">
    <property type="component" value="Chromosome 8"/>
</dbReference>
<accession>A0AAV7NPC3</accession>
<sequence length="81" mass="8780">MQTVSSQLTISEEAKLDTVMSVIEHSRTSLETKINSVASDMTLQQSDPCKLADRVAIAEQTLKGLQTQTSNVTTALQALQD</sequence>
<evidence type="ECO:0000313" key="1">
    <source>
        <dbReference type="EMBL" id="KAJ1114620.1"/>
    </source>
</evidence>